<organism evidence="2">
    <name type="scientific">Arion vulgaris</name>
    <dbReference type="NCBI Taxonomy" id="1028688"/>
    <lineage>
        <taxon>Eukaryota</taxon>
        <taxon>Metazoa</taxon>
        <taxon>Spiralia</taxon>
        <taxon>Lophotrochozoa</taxon>
        <taxon>Mollusca</taxon>
        <taxon>Gastropoda</taxon>
        <taxon>Heterobranchia</taxon>
        <taxon>Euthyneura</taxon>
        <taxon>Panpulmonata</taxon>
        <taxon>Eupulmonata</taxon>
        <taxon>Stylommatophora</taxon>
        <taxon>Helicina</taxon>
        <taxon>Arionoidea</taxon>
        <taxon>Arionidae</taxon>
        <taxon>Arion</taxon>
    </lineage>
</organism>
<protein>
    <submittedName>
        <fullName evidence="2">Uncharacterized protein</fullName>
    </submittedName>
</protein>
<feature type="compositionally biased region" description="Basic and acidic residues" evidence="1">
    <location>
        <begin position="1"/>
        <end position="10"/>
    </location>
</feature>
<feature type="compositionally biased region" description="Basic residues" evidence="1">
    <location>
        <begin position="28"/>
        <end position="39"/>
    </location>
</feature>
<sequence length="98" mass="11127">FNPDKFDSRTSRSGSSGKVLNVTETKQRKSKKKKKKRKGSEKLYIELQETVKFISDDEKNQQSIDEVKALKINHQDLEDVTDMVSQALKFPLLVNGAG</sequence>
<feature type="non-terminal residue" evidence="2">
    <location>
        <position position="98"/>
    </location>
</feature>
<feature type="region of interest" description="Disordered" evidence="1">
    <location>
        <begin position="1"/>
        <end position="40"/>
    </location>
</feature>
<name>A0A0B7BX28_9EUPU</name>
<dbReference type="AlphaFoldDB" id="A0A0B7BX28"/>
<gene>
    <name evidence="2" type="primary">ORF216880</name>
</gene>
<dbReference type="EMBL" id="HACG01050914">
    <property type="protein sequence ID" value="CEK97779.1"/>
    <property type="molecule type" value="Transcribed_RNA"/>
</dbReference>
<evidence type="ECO:0000313" key="2">
    <source>
        <dbReference type="EMBL" id="CEK97779.1"/>
    </source>
</evidence>
<proteinExistence type="predicted"/>
<evidence type="ECO:0000256" key="1">
    <source>
        <dbReference type="SAM" id="MobiDB-lite"/>
    </source>
</evidence>
<reference evidence="2" key="1">
    <citation type="submission" date="2014-12" db="EMBL/GenBank/DDBJ databases">
        <title>Insight into the proteome of Arion vulgaris.</title>
        <authorList>
            <person name="Aradska J."/>
            <person name="Bulat T."/>
            <person name="Smidak R."/>
            <person name="Sarate P."/>
            <person name="Gangsoo J."/>
            <person name="Sialana F."/>
            <person name="Bilban M."/>
            <person name="Lubec G."/>
        </authorList>
    </citation>
    <scope>NUCLEOTIDE SEQUENCE</scope>
    <source>
        <tissue evidence="2">Skin</tissue>
    </source>
</reference>
<accession>A0A0B7BX28</accession>
<feature type="non-terminal residue" evidence="2">
    <location>
        <position position="1"/>
    </location>
</feature>